<accession>A0ABS5XSG6</accession>
<protein>
    <recommendedName>
        <fullName evidence="1">Uracil-DNA glycosylase-like domain-containing protein</fullName>
    </recommendedName>
</protein>
<reference evidence="2 3" key="1">
    <citation type="submission" date="2021-03" db="EMBL/GenBank/DDBJ databases">
        <title>Microbacterium pauli sp. nov., isolated from microfiltered milk.</title>
        <authorList>
            <person name="Bellassi P."/>
            <person name="Fontana A."/>
            <person name="Callegari M.L."/>
            <person name="Lorenzo M."/>
            <person name="Cappa F."/>
        </authorList>
    </citation>
    <scope>NUCLEOTIDE SEQUENCE [LARGE SCALE GENOMIC DNA]</scope>
    <source>
        <strain evidence="2 3">DSM 18909</strain>
    </source>
</reference>
<evidence type="ECO:0000313" key="3">
    <source>
        <dbReference type="Proteomes" id="UP000740605"/>
    </source>
</evidence>
<keyword evidence="3" id="KW-1185">Reference proteome</keyword>
<feature type="domain" description="Uracil-DNA glycosylase-like" evidence="1">
    <location>
        <begin position="36"/>
        <end position="147"/>
    </location>
</feature>
<gene>
    <name evidence="2" type="ORF">J0P97_05255</name>
</gene>
<evidence type="ECO:0000313" key="2">
    <source>
        <dbReference type="EMBL" id="MBT8797475.1"/>
    </source>
</evidence>
<dbReference type="InterPro" id="IPR005122">
    <property type="entry name" value="Uracil-DNA_glycosylase-like"/>
</dbReference>
<dbReference type="SUPFAM" id="SSF52141">
    <property type="entry name" value="Uracil-DNA glycosylase-like"/>
    <property type="match status" value="1"/>
</dbReference>
<dbReference type="Pfam" id="PF03167">
    <property type="entry name" value="UDG"/>
    <property type="match status" value="1"/>
</dbReference>
<dbReference type="EMBL" id="JAFLHG010000004">
    <property type="protein sequence ID" value="MBT8797475.1"/>
    <property type="molecule type" value="Genomic_DNA"/>
</dbReference>
<sequence>MPDIPDREILMDKLIGYQAREHWMGHEVLTIADVWPAEPRAMIVGLNPAPSSVEVGHYYQGQVGQSQLRKLAAAGLFGAPSGRYFEGAALAARVGFTDIVKRPSRGEGDVGADEIRYGSAQLTDNLRARGVGLIVCVFRHPVKVLLGSEGVAGMQPKVTPWGARVFRMPGPFDKRENVERVMSELSEYLDAGE</sequence>
<organism evidence="2 3">
    <name type="scientific">Microbacterium flavum</name>
    <dbReference type="NCBI Taxonomy" id="415216"/>
    <lineage>
        <taxon>Bacteria</taxon>
        <taxon>Bacillati</taxon>
        <taxon>Actinomycetota</taxon>
        <taxon>Actinomycetes</taxon>
        <taxon>Micrococcales</taxon>
        <taxon>Microbacteriaceae</taxon>
        <taxon>Microbacterium</taxon>
    </lineage>
</organism>
<proteinExistence type="predicted"/>
<dbReference type="Proteomes" id="UP000740605">
    <property type="component" value="Unassembled WGS sequence"/>
</dbReference>
<comment type="caution">
    <text evidence="2">The sequence shown here is derived from an EMBL/GenBank/DDBJ whole genome shotgun (WGS) entry which is preliminary data.</text>
</comment>
<dbReference type="Gene3D" id="3.40.470.10">
    <property type="entry name" value="Uracil-DNA glycosylase-like domain"/>
    <property type="match status" value="1"/>
</dbReference>
<dbReference type="InterPro" id="IPR036895">
    <property type="entry name" value="Uracil-DNA_glycosylase-like_sf"/>
</dbReference>
<name>A0ABS5XSG6_9MICO</name>
<evidence type="ECO:0000259" key="1">
    <source>
        <dbReference type="Pfam" id="PF03167"/>
    </source>
</evidence>